<name>C3Z6Z8_BRAFL</name>
<sequence>MRLNGVVSGEYLLTHLIYTRWPLEWMQLQQLRPRLLQVHQRLLQLQPRLLQQVQRLQQLQVQQLQRLQVQLQLPQPEQEPIMLLRQLQVLPRPLRLQCPVCPVTKHTRAVRMRRTPTTTPSRAQGDAGCTVKRRAVTS</sequence>
<protein>
    <submittedName>
        <fullName evidence="2">Uncharacterized protein</fullName>
    </submittedName>
</protein>
<gene>
    <name evidence="2" type="ORF">BRAFLDRAFT_117503</name>
</gene>
<dbReference type="InParanoid" id="C3Z6Z8"/>
<dbReference type="EMBL" id="GG666590">
    <property type="protein sequence ID" value="EEN51594.1"/>
    <property type="molecule type" value="Genomic_DNA"/>
</dbReference>
<proteinExistence type="predicted"/>
<dbReference type="AlphaFoldDB" id="C3Z6Z8"/>
<organism>
    <name type="scientific">Branchiostoma floridae</name>
    <name type="common">Florida lancelet</name>
    <name type="synonym">Amphioxus</name>
    <dbReference type="NCBI Taxonomy" id="7739"/>
    <lineage>
        <taxon>Eukaryota</taxon>
        <taxon>Metazoa</taxon>
        <taxon>Chordata</taxon>
        <taxon>Cephalochordata</taxon>
        <taxon>Leptocardii</taxon>
        <taxon>Amphioxiformes</taxon>
        <taxon>Branchiostomatidae</taxon>
        <taxon>Branchiostoma</taxon>
    </lineage>
</organism>
<accession>C3Z6Z8</accession>
<reference evidence="2" key="1">
    <citation type="journal article" date="2008" name="Nature">
        <title>The amphioxus genome and the evolution of the chordate karyotype.</title>
        <authorList>
            <consortium name="US DOE Joint Genome Institute (JGI-PGF)"/>
            <person name="Putnam N.H."/>
            <person name="Butts T."/>
            <person name="Ferrier D.E.K."/>
            <person name="Furlong R.F."/>
            <person name="Hellsten U."/>
            <person name="Kawashima T."/>
            <person name="Robinson-Rechavi M."/>
            <person name="Shoguchi E."/>
            <person name="Terry A."/>
            <person name="Yu J.-K."/>
            <person name="Benito-Gutierrez E.L."/>
            <person name="Dubchak I."/>
            <person name="Garcia-Fernandez J."/>
            <person name="Gibson-Brown J.J."/>
            <person name="Grigoriev I.V."/>
            <person name="Horton A.C."/>
            <person name="de Jong P.J."/>
            <person name="Jurka J."/>
            <person name="Kapitonov V.V."/>
            <person name="Kohara Y."/>
            <person name="Kuroki Y."/>
            <person name="Lindquist E."/>
            <person name="Lucas S."/>
            <person name="Osoegawa K."/>
            <person name="Pennacchio L.A."/>
            <person name="Salamov A.A."/>
            <person name="Satou Y."/>
            <person name="Sauka-Spengler T."/>
            <person name="Schmutz J."/>
            <person name="Shin-I T."/>
            <person name="Toyoda A."/>
            <person name="Bronner-Fraser M."/>
            <person name="Fujiyama A."/>
            <person name="Holland L.Z."/>
            <person name="Holland P.W.H."/>
            <person name="Satoh N."/>
            <person name="Rokhsar D.S."/>
        </authorList>
    </citation>
    <scope>NUCLEOTIDE SEQUENCE [LARGE SCALE GENOMIC DNA]</scope>
    <source>
        <strain evidence="2">S238N-H82</strain>
        <tissue evidence="2">Testes</tissue>
    </source>
</reference>
<evidence type="ECO:0000313" key="2">
    <source>
        <dbReference type="EMBL" id="EEN51594.1"/>
    </source>
</evidence>
<feature type="region of interest" description="Disordered" evidence="1">
    <location>
        <begin position="116"/>
        <end position="138"/>
    </location>
</feature>
<evidence type="ECO:0000256" key="1">
    <source>
        <dbReference type="SAM" id="MobiDB-lite"/>
    </source>
</evidence>